<feature type="compositionally biased region" description="Low complexity" evidence="1">
    <location>
        <begin position="526"/>
        <end position="547"/>
    </location>
</feature>
<feature type="chain" id="PRO_5012847081" description="DUF4214 domain-containing protein" evidence="2">
    <location>
        <begin position="26"/>
        <end position="699"/>
    </location>
</feature>
<dbReference type="InterPro" id="IPR025282">
    <property type="entry name" value="DUF4214"/>
</dbReference>
<feature type="compositionally biased region" description="Low complexity" evidence="1">
    <location>
        <begin position="586"/>
        <end position="614"/>
    </location>
</feature>
<reference evidence="4 5" key="1">
    <citation type="submission" date="2017-05" db="EMBL/GenBank/DDBJ databases">
        <title>Genomic insights into alkan degradation activity of Oleiphilus messinensis.</title>
        <authorList>
            <person name="Kozyavkin S.A."/>
            <person name="Slesarev A.I."/>
            <person name="Golyshin P.N."/>
            <person name="Korzhenkov A."/>
            <person name="Golyshina O.N."/>
            <person name="Toshchakov S.V."/>
        </authorList>
    </citation>
    <scope>NUCLEOTIDE SEQUENCE [LARGE SCALE GENOMIC DNA]</scope>
    <source>
        <strain evidence="4 5">ME102</strain>
    </source>
</reference>
<organism evidence="4 5">
    <name type="scientific">Oleiphilus messinensis</name>
    <dbReference type="NCBI Taxonomy" id="141451"/>
    <lineage>
        <taxon>Bacteria</taxon>
        <taxon>Pseudomonadati</taxon>
        <taxon>Pseudomonadota</taxon>
        <taxon>Gammaproteobacteria</taxon>
        <taxon>Oceanospirillales</taxon>
        <taxon>Oleiphilaceae</taxon>
        <taxon>Oleiphilus</taxon>
    </lineage>
</organism>
<keyword evidence="5" id="KW-1185">Reference proteome</keyword>
<dbReference type="EMBL" id="CP021425">
    <property type="protein sequence ID" value="ARU54712.1"/>
    <property type="molecule type" value="Genomic_DNA"/>
</dbReference>
<dbReference type="RefSeq" id="WP_087459885.1">
    <property type="nucleotide sequence ID" value="NZ_CP021425.1"/>
</dbReference>
<dbReference type="OrthoDB" id="3347322at2"/>
<protein>
    <recommendedName>
        <fullName evidence="3">DUF4214 domain-containing protein</fullName>
    </recommendedName>
</protein>
<feature type="signal peptide" evidence="2">
    <location>
        <begin position="1"/>
        <end position="25"/>
    </location>
</feature>
<gene>
    <name evidence="4" type="ORF">OLMES_0609</name>
</gene>
<feature type="compositionally biased region" description="Low complexity" evidence="1">
    <location>
        <begin position="675"/>
        <end position="688"/>
    </location>
</feature>
<feature type="compositionally biased region" description="Low complexity" evidence="1">
    <location>
        <begin position="621"/>
        <end position="647"/>
    </location>
</feature>
<dbReference type="PANTHER" id="PTHR38572:SF1">
    <property type="entry name" value="BCDNA.GH07269-RELATED"/>
    <property type="match status" value="1"/>
</dbReference>
<sequence length="699" mass="74489">MIRHSGLFAFLLAAFTQGFSTFVTAQCSSAEFSGAENKVISAYIAYYGRIPDTAGLEFWSGEVEQQGSLDAIIESFGNSEEFESNFAHLDSETLINNLYLQAFSRSADDAGLAFYVDELENGRISLQEIAVSIINGIQGEDEEIIRNKIAVGQHYVIQALDQGIEFSEDQMAGLLDVVSTDETSTIEACEAITSEIEALVVEQEDNEFFTENSCDNGSDENEPIKKSATLEGVSGLSYSSETEATVAGIKKSVAGVTGLNGEFEYYEMCGESASTAFCMGVKKNCDVEEVVTAVEIDRMRLGGRILGIIRDPGDEVSFEDIVSQSFPDQTDEGKQKIRRNIYRLLLTLDEDGDQENGIALNETIRTQAEDFADNLDFTLDEFENDQQVINFIAAAGADQLVPRDKADEFEASLPLLPKSFTVSGSILGLEGPITLSLNDREQITTFPRTFSFTSRLQPEQPYLVRIVEIPDQFECVLDNAQGIIAFEPVTNVRVLCRDKAGSEPDGEVPDGETPGGEVPDGEMPSGEIPDGEVPGGEVPDGEMPGGEIPDGEMPSGEIPDGEMPGGEIPDGEMPSGEIPDGEMPSGEIPDGEVPGGEVPDGEMPGGEVPDGEMPSGEIPDGEMPGGEVPDGEMPGGEVPDGEVPGGDVPDGEMPSGEIPDGEMPGGEVPGGEMPGGEMPSSESPNGEMTEGPVEPVAPR</sequence>
<dbReference type="Pfam" id="PF13946">
    <property type="entry name" value="DUF4214"/>
    <property type="match status" value="1"/>
</dbReference>
<dbReference type="Proteomes" id="UP000196027">
    <property type="component" value="Chromosome"/>
</dbReference>
<keyword evidence="2" id="KW-0732">Signal</keyword>
<feature type="region of interest" description="Disordered" evidence="1">
    <location>
        <begin position="500"/>
        <end position="699"/>
    </location>
</feature>
<evidence type="ECO:0000313" key="5">
    <source>
        <dbReference type="Proteomes" id="UP000196027"/>
    </source>
</evidence>
<evidence type="ECO:0000259" key="3">
    <source>
        <dbReference type="Pfam" id="PF13946"/>
    </source>
</evidence>
<dbReference type="KEGG" id="ome:OLMES_0609"/>
<accession>A0A1Y0I2L5</accession>
<evidence type="ECO:0000256" key="2">
    <source>
        <dbReference type="SAM" id="SignalP"/>
    </source>
</evidence>
<name>A0A1Y0I2L5_9GAMM</name>
<feature type="domain" description="DUF4214" evidence="3">
    <location>
        <begin position="74"/>
        <end position="133"/>
    </location>
</feature>
<feature type="compositionally biased region" description="Gly residues" evidence="1">
    <location>
        <begin position="663"/>
        <end position="674"/>
    </location>
</feature>
<evidence type="ECO:0000256" key="1">
    <source>
        <dbReference type="SAM" id="MobiDB-lite"/>
    </source>
</evidence>
<dbReference type="PANTHER" id="PTHR38572">
    <property type="entry name" value="BCDNA.GH07269-RELATED"/>
    <property type="match status" value="1"/>
</dbReference>
<dbReference type="AlphaFoldDB" id="A0A1Y0I2L5"/>
<proteinExistence type="predicted"/>
<evidence type="ECO:0000313" key="4">
    <source>
        <dbReference type="EMBL" id="ARU54712.1"/>
    </source>
</evidence>